<protein>
    <recommendedName>
        <fullName evidence="5">Aldose 1-epimerase</fullName>
        <ecNumber evidence="5">5.1.3.3</ecNumber>
    </recommendedName>
</protein>
<keyword evidence="4 5" id="KW-0119">Carbohydrate metabolism</keyword>
<dbReference type="InterPro" id="IPR008183">
    <property type="entry name" value="Aldose_1/G6P_1-epimerase"/>
</dbReference>
<evidence type="ECO:0000256" key="2">
    <source>
        <dbReference type="ARBA" id="ARBA00006206"/>
    </source>
</evidence>
<evidence type="ECO:0000256" key="1">
    <source>
        <dbReference type="ARBA" id="ARBA00005028"/>
    </source>
</evidence>
<keyword evidence="3 5" id="KW-0413">Isomerase</keyword>
<sequence length="410" mass="45763">MFTIRLQKLAILLAISLAGCGQANQSIEQQAKQNPQPAQKDQQPIVDVKVWGETNGKQINLYTIKNKNGMSVSVSNWGAYVQSLIVPDKNGRLEDVILGYDTWPEYYNDCCYSGPIVGRFGNRIAKGQFTIDDTTYNVTRNNGGPNKDINHLHGGAKGLHKRVWSGKLDGNKVVLNYLSVDGEEGYPGNLNIQVTYSLNNNNEFRIDYLATTDKKTPVNLTWHAYFNLSGNNKENIENHLLAINANKITPIDKLLIPTGELASVDGTPFDFRQAQPIAKNIRTANQQLKFGGGLDKQYGGYDHNWVFSQYDGTLKNQASLYEPISGRYMEILTKEPALQFYSGNFMSGEVIGKNGKAIEFRNGLALEPQNYPDAPNHPYFPDSILTPKETYQSTSIYRFSIKSKVTTTGQ</sequence>
<gene>
    <name evidence="7" type="ORF">OLW01_15995</name>
</gene>
<evidence type="ECO:0000256" key="6">
    <source>
        <dbReference type="SAM" id="SignalP"/>
    </source>
</evidence>
<dbReference type="NCBIfam" id="NF008277">
    <property type="entry name" value="PRK11055.1"/>
    <property type="match status" value="1"/>
</dbReference>
<dbReference type="SUPFAM" id="SSF74650">
    <property type="entry name" value="Galactose mutarotase-like"/>
    <property type="match status" value="1"/>
</dbReference>
<keyword evidence="7" id="KW-0614">Plasmid</keyword>
<dbReference type="InterPro" id="IPR014718">
    <property type="entry name" value="GH-type_carb-bd"/>
</dbReference>
<dbReference type="InterPro" id="IPR011013">
    <property type="entry name" value="Gal_mutarotase_sf_dom"/>
</dbReference>
<dbReference type="EMBL" id="CP109966">
    <property type="protein sequence ID" value="WAJ71836.1"/>
    <property type="molecule type" value="Genomic_DNA"/>
</dbReference>
<comment type="similarity">
    <text evidence="2 5">Belongs to the aldose epimerase family.</text>
</comment>
<keyword evidence="8" id="KW-1185">Reference proteome</keyword>
<comment type="pathway">
    <text evidence="1 5">Carbohydrate metabolism; hexose metabolism.</text>
</comment>
<evidence type="ECO:0000256" key="5">
    <source>
        <dbReference type="PIRNR" id="PIRNR005096"/>
    </source>
</evidence>
<accession>A0ABY7AT37</accession>
<dbReference type="Gene3D" id="2.70.98.10">
    <property type="match status" value="1"/>
</dbReference>
<dbReference type="InterPro" id="IPR047215">
    <property type="entry name" value="Galactose_mutarotase-like"/>
</dbReference>
<dbReference type="PIRSF" id="PIRSF005096">
    <property type="entry name" value="GALM"/>
    <property type="match status" value="1"/>
</dbReference>
<evidence type="ECO:0000313" key="7">
    <source>
        <dbReference type="EMBL" id="WAJ71836.1"/>
    </source>
</evidence>
<dbReference type="PROSITE" id="PS51257">
    <property type="entry name" value="PROKAR_LIPOPROTEIN"/>
    <property type="match status" value="1"/>
</dbReference>
<comment type="catalytic activity">
    <reaction evidence="5">
        <text>alpha-D-glucose = beta-D-glucose</text>
        <dbReference type="Rhea" id="RHEA:10264"/>
        <dbReference type="ChEBI" id="CHEBI:15903"/>
        <dbReference type="ChEBI" id="CHEBI:17925"/>
        <dbReference type="EC" id="5.1.3.3"/>
    </reaction>
</comment>
<geneLocation type="plasmid" evidence="7 8">
    <name>pCadTS8_1</name>
</geneLocation>
<dbReference type="PANTHER" id="PTHR10091:SF0">
    <property type="entry name" value="GALACTOSE MUTAROTASE"/>
    <property type="match status" value="1"/>
</dbReference>
<dbReference type="RefSeq" id="WP_268076558.1">
    <property type="nucleotide sequence ID" value="NZ_CP109966.1"/>
</dbReference>
<dbReference type="InterPro" id="IPR015443">
    <property type="entry name" value="Aldose_1-epimerase"/>
</dbReference>
<dbReference type="Pfam" id="PF01263">
    <property type="entry name" value="Aldose_epim"/>
    <property type="match status" value="1"/>
</dbReference>
<evidence type="ECO:0000313" key="8">
    <source>
        <dbReference type="Proteomes" id="UP001163726"/>
    </source>
</evidence>
<organism evidence="7 8">
    <name type="scientific">Catenovulum adriaticum</name>
    <dbReference type="NCBI Taxonomy" id="2984846"/>
    <lineage>
        <taxon>Bacteria</taxon>
        <taxon>Pseudomonadati</taxon>
        <taxon>Pseudomonadota</taxon>
        <taxon>Gammaproteobacteria</taxon>
        <taxon>Alteromonadales</taxon>
        <taxon>Alteromonadaceae</taxon>
        <taxon>Catenovulum</taxon>
    </lineage>
</organism>
<keyword evidence="6" id="KW-0732">Signal</keyword>
<dbReference type="CDD" id="cd09019">
    <property type="entry name" value="galactose_mutarotase_like"/>
    <property type="match status" value="1"/>
</dbReference>
<dbReference type="PANTHER" id="PTHR10091">
    <property type="entry name" value="ALDOSE-1-EPIMERASE"/>
    <property type="match status" value="1"/>
</dbReference>
<reference evidence="7" key="1">
    <citation type="submission" date="2022-10" db="EMBL/GenBank/DDBJ databases">
        <title>Catenovulum adriacola sp. nov. isolated in the Harbour of Susak.</title>
        <authorList>
            <person name="Schoch T."/>
            <person name="Reich S.J."/>
            <person name="Stoeferle S."/>
            <person name="Flaiz M."/>
            <person name="Kazda M."/>
            <person name="Riedel C.U."/>
            <person name="Duerre P."/>
        </authorList>
    </citation>
    <scope>NUCLEOTIDE SEQUENCE</scope>
    <source>
        <strain evidence="7">TS8</strain>
        <plasmid evidence="7">pCadTS8_1</plasmid>
    </source>
</reference>
<dbReference type="Proteomes" id="UP001163726">
    <property type="component" value="Plasmid pCadTS8_1"/>
</dbReference>
<dbReference type="EC" id="5.1.3.3" evidence="5"/>
<feature type="signal peptide" evidence="6">
    <location>
        <begin position="1"/>
        <end position="23"/>
    </location>
</feature>
<evidence type="ECO:0000256" key="3">
    <source>
        <dbReference type="ARBA" id="ARBA00023235"/>
    </source>
</evidence>
<feature type="chain" id="PRO_5045347170" description="Aldose 1-epimerase" evidence="6">
    <location>
        <begin position="24"/>
        <end position="410"/>
    </location>
</feature>
<evidence type="ECO:0000256" key="4">
    <source>
        <dbReference type="ARBA" id="ARBA00023277"/>
    </source>
</evidence>
<name>A0ABY7AT37_9ALTE</name>
<proteinExistence type="inferred from homology"/>